<dbReference type="EMBL" id="JACGWK010000353">
    <property type="protein sequence ID" value="KAL0300326.1"/>
    <property type="molecule type" value="Genomic_DNA"/>
</dbReference>
<reference evidence="2" key="2">
    <citation type="journal article" date="2024" name="Plant">
        <title>Genomic evolution and insights into agronomic trait innovations of Sesamum species.</title>
        <authorList>
            <person name="Miao H."/>
            <person name="Wang L."/>
            <person name="Qu L."/>
            <person name="Liu H."/>
            <person name="Sun Y."/>
            <person name="Le M."/>
            <person name="Wang Q."/>
            <person name="Wei S."/>
            <person name="Zheng Y."/>
            <person name="Lin W."/>
            <person name="Duan Y."/>
            <person name="Cao H."/>
            <person name="Xiong S."/>
            <person name="Wang X."/>
            <person name="Wei L."/>
            <person name="Li C."/>
            <person name="Ma Q."/>
            <person name="Ju M."/>
            <person name="Zhao R."/>
            <person name="Li G."/>
            <person name="Mu C."/>
            <person name="Tian Q."/>
            <person name="Mei H."/>
            <person name="Zhang T."/>
            <person name="Gao T."/>
            <person name="Zhang H."/>
        </authorList>
    </citation>
    <scope>NUCLEOTIDE SEQUENCE</scope>
    <source>
        <strain evidence="2">G01</strain>
    </source>
</reference>
<organism evidence="2">
    <name type="scientific">Sesamum angustifolium</name>
    <dbReference type="NCBI Taxonomy" id="2727405"/>
    <lineage>
        <taxon>Eukaryota</taxon>
        <taxon>Viridiplantae</taxon>
        <taxon>Streptophyta</taxon>
        <taxon>Embryophyta</taxon>
        <taxon>Tracheophyta</taxon>
        <taxon>Spermatophyta</taxon>
        <taxon>Magnoliopsida</taxon>
        <taxon>eudicotyledons</taxon>
        <taxon>Gunneridae</taxon>
        <taxon>Pentapetalae</taxon>
        <taxon>asterids</taxon>
        <taxon>lamiids</taxon>
        <taxon>Lamiales</taxon>
        <taxon>Pedaliaceae</taxon>
        <taxon>Sesamum</taxon>
    </lineage>
</organism>
<reference evidence="2" key="1">
    <citation type="submission" date="2020-06" db="EMBL/GenBank/DDBJ databases">
        <authorList>
            <person name="Li T."/>
            <person name="Hu X."/>
            <person name="Zhang T."/>
            <person name="Song X."/>
            <person name="Zhang H."/>
            <person name="Dai N."/>
            <person name="Sheng W."/>
            <person name="Hou X."/>
            <person name="Wei L."/>
        </authorList>
    </citation>
    <scope>NUCLEOTIDE SEQUENCE</scope>
    <source>
        <strain evidence="2">G01</strain>
        <tissue evidence="2">Leaf</tissue>
    </source>
</reference>
<name>A0AAW2K337_9LAMI</name>
<gene>
    <name evidence="2" type="ORF">Sangu_3127000</name>
</gene>
<feature type="region of interest" description="Disordered" evidence="1">
    <location>
        <begin position="1"/>
        <end position="25"/>
    </location>
</feature>
<protein>
    <submittedName>
        <fullName evidence="2">Uncharacterized protein</fullName>
    </submittedName>
</protein>
<dbReference type="AlphaFoldDB" id="A0AAW2K337"/>
<accession>A0AAW2K337</accession>
<evidence type="ECO:0000256" key="1">
    <source>
        <dbReference type="SAM" id="MobiDB-lite"/>
    </source>
</evidence>
<sequence>MASQGARADLVASMHESRESAEGSAALASAGGVEIGQEGVGADALVPLRGALVVELPPAYA</sequence>
<proteinExistence type="predicted"/>
<evidence type="ECO:0000313" key="2">
    <source>
        <dbReference type="EMBL" id="KAL0300326.1"/>
    </source>
</evidence>
<comment type="caution">
    <text evidence="2">The sequence shown here is derived from an EMBL/GenBank/DDBJ whole genome shotgun (WGS) entry which is preliminary data.</text>
</comment>